<accession>A0ABU0LZ58</accession>
<dbReference type="Proteomes" id="UP001240643">
    <property type="component" value="Unassembled WGS sequence"/>
</dbReference>
<protein>
    <submittedName>
        <fullName evidence="1">Uncharacterized protein</fullName>
    </submittedName>
</protein>
<evidence type="ECO:0000313" key="2">
    <source>
        <dbReference type="Proteomes" id="UP001240643"/>
    </source>
</evidence>
<gene>
    <name evidence="1" type="ORF">J2Z62_000425</name>
</gene>
<proteinExistence type="predicted"/>
<dbReference type="EMBL" id="JAUSWO010000001">
    <property type="protein sequence ID" value="MDQ0513987.1"/>
    <property type="molecule type" value="Genomic_DNA"/>
</dbReference>
<keyword evidence="2" id="KW-1185">Reference proteome</keyword>
<reference evidence="1" key="1">
    <citation type="submission" date="2023-07" db="EMBL/GenBank/DDBJ databases">
        <title>Genomic Encyclopedia of Type Strains, Phase IV (KMG-IV): sequencing the most valuable type-strain genomes for metagenomic binning, comparative biology and taxonomic classification.</title>
        <authorList>
            <person name="Goeker M."/>
        </authorList>
    </citation>
    <scope>NUCLEOTIDE SEQUENCE [LARGE SCALE GENOMIC DNA]</scope>
    <source>
        <strain evidence="1">DSM 21204</strain>
    </source>
</reference>
<sequence>MVTLYFIVFQLYSDDNYLITEIEWNDFDLWYSWININFNKSLNIISFNNFSKKYSSICHDMKKFFGAILINLYVESN</sequence>
<evidence type="ECO:0000313" key="1">
    <source>
        <dbReference type="EMBL" id="MDQ0513987.1"/>
    </source>
</evidence>
<organism evidence="1 2">
    <name type="scientific">Mycoplasmoides fastidiosum</name>
    <dbReference type="NCBI Taxonomy" id="92758"/>
    <lineage>
        <taxon>Bacteria</taxon>
        <taxon>Bacillati</taxon>
        <taxon>Mycoplasmatota</taxon>
        <taxon>Mycoplasmoidales</taxon>
        <taxon>Mycoplasmoidaceae</taxon>
        <taxon>Mycoplasmoides</taxon>
    </lineage>
</organism>
<comment type="caution">
    <text evidence="1">The sequence shown here is derived from an EMBL/GenBank/DDBJ whole genome shotgun (WGS) entry which is preliminary data.</text>
</comment>
<name>A0ABU0LZ58_9BACT</name>